<accession>A0AAX6MT16</accession>
<evidence type="ECO:0000313" key="4">
    <source>
        <dbReference type="Proteomes" id="UP001369815"/>
    </source>
</evidence>
<dbReference type="Proteomes" id="UP001369815">
    <property type="component" value="Unassembled WGS sequence"/>
</dbReference>
<feature type="coiled-coil region" evidence="1">
    <location>
        <begin position="614"/>
        <end position="641"/>
    </location>
</feature>
<comment type="caution">
    <text evidence="3">The sequence shown here is derived from an EMBL/GenBank/DDBJ whole genome shotgun (WGS) entry which is preliminary data.</text>
</comment>
<keyword evidence="4" id="KW-1185">Reference proteome</keyword>
<organism evidence="3 4">
    <name type="scientific">Daldinia eschscholtzii</name>
    <dbReference type="NCBI Taxonomy" id="292717"/>
    <lineage>
        <taxon>Eukaryota</taxon>
        <taxon>Fungi</taxon>
        <taxon>Dikarya</taxon>
        <taxon>Ascomycota</taxon>
        <taxon>Pezizomycotina</taxon>
        <taxon>Sordariomycetes</taxon>
        <taxon>Xylariomycetidae</taxon>
        <taxon>Xylariales</taxon>
        <taxon>Hypoxylaceae</taxon>
        <taxon>Daldinia</taxon>
    </lineage>
</organism>
<feature type="compositionally biased region" description="Polar residues" evidence="2">
    <location>
        <begin position="684"/>
        <end position="693"/>
    </location>
</feature>
<feature type="region of interest" description="Disordered" evidence="2">
    <location>
        <begin position="656"/>
        <end position="693"/>
    </location>
</feature>
<dbReference type="EMBL" id="JBANMG010000003">
    <property type="protein sequence ID" value="KAK6955322.1"/>
    <property type="molecule type" value="Genomic_DNA"/>
</dbReference>
<dbReference type="Gene3D" id="1.10.287.1490">
    <property type="match status" value="1"/>
</dbReference>
<feature type="coiled-coil region" evidence="1">
    <location>
        <begin position="500"/>
        <end position="553"/>
    </location>
</feature>
<name>A0AAX6MT16_9PEZI</name>
<keyword evidence="1" id="KW-0175">Coiled coil</keyword>
<evidence type="ECO:0000256" key="1">
    <source>
        <dbReference type="SAM" id="Coils"/>
    </source>
</evidence>
<feature type="region of interest" description="Disordered" evidence="2">
    <location>
        <begin position="417"/>
        <end position="440"/>
    </location>
</feature>
<feature type="region of interest" description="Disordered" evidence="2">
    <location>
        <begin position="1"/>
        <end position="125"/>
    </location>
</feature>
<feature type="compositionally biased region" description="Basic and acidic residues" evidence="2">
    <location>
        <begin position="55"/>
        <end position="69"/>
    </location>
</feature>
<evidence type="ECO:0000313" key="3">
    <source>
        <dbReference type="EMBL" id="KAK6955322.1"/>
    </source>
</evidence>
<feature type="compositionally biased region" description="Polar residues" evidence="2">
    <location>
        <begin position="87"/>
        <end position="99"/>
    </location>
</feature>
<proteinExistence type="predicted"/>
<evidence type="ECO:0000256" key="2">
    <source>
        <dbReference type="SAM" id="MobiDB-lite"/>
    </source>
</evidence>
<dbReference type="AlphaFoldDB" id="A0AAX6MT16"/>
<sequence length="693" mass="78243">MGLIRISQLKKGNPPRDHSRDPSKEFDRDRDRGRNTVQGQRDSGDAKNTRSPNNIRKDMDNPKDLRLDTKVPTGPRRAVSDVYSPASGPNSLPASSARPTPTEPAPSGILKATGQCSPVVTPSMPKIKDPRLQEVFEAMYKWNEISQERVLMNLRKSNFSREDSRRHSELNKIASKVNDYAPYSEFQRRFEESQKSERDEISTNITKLEHQFAEALERVVSSITSSITSSKPQVAEKTSLQALEAKFAEFQKQNSEQQKQISKACAEIETLRSDKEVSDQAFNSLDKDFRVLKSDYNALQAENSQLKKQIADLDSLKKTQDGLDRLSKDFESFTTRVDDVEGKVATFMRKVEDLDMETYNEILGTWIDHDFKSKVFSNEKTIIALRQDFSSFQEIAVSRFEKNDSFIQETRKFMEDVESSRPAVSQLGRETSANQHEQDVSIENKLDAFKKVMEKTVASSGDICADMVDEVGARVDKIEANVKALGQLFDSKHPDVTMQISKLKQTEEEQRAELEDLRTRLNSLEAEGLDTKLNQLIIRLANAEENLRYLQQSNAAGGTSVSDAVMSAIRSDMEDAKKRFDALEFSIRTLDSQWANLNTRQMAGHILQHLDTYGQRNEGRITNAENEVRKLRDKVILLERSLTSLRDPKYLANLIKASPPLGKRPASPGSPADDPAKKRKLDTKGQQAESPAT</sequence>
<gene>
    <name evidence="3" type="ORF">Daesc_002955</name>
</gene>
<feature type="compositionally biased region" description="Basic and acidic residues" evidence="2">
    <location>
        <begin position="14"/>
        <end position="34"/>
    </location>
</feature>
<protein>
    <submittedName>
        <fullName evidence="3">Uncharacterized protein</fullName>
    </submittedName>
</protein>
<reference evidence="3 4" key="1">
    <citation type="journal article" date="2024" name="Front Chem Biol">
        <title>Unveiling the potential of Daldinia eschscholtzii MFLUCC 19-0629 through bioactivity and bioinformatics studies for enhanced sustainable agriculture production.</title>
        <authorList>
            <person name="Brooks S."/>
            <person name="Weaver J.A."/>
            <person name="Klomchit A."/>
            <person name="Alharthi S.A."/>
            <person name="Onlamun T."/>
            <person name="Nurani R."/>
            <person name="Vong T.K."/>
            <person name="Alberti F."/>
            <person name="Greco C."/>
        </authorList>
    </citation>
    <scope>NUCLEOTIDE SEQUENCE [LARGE SCALE GENOMIC DNA]</scope>
    <source>
        <strain evidence="3">MFLUCC 19-0629</strain>
    </source>
</reference>
<feature type="coiled-coil region" evidence="1">
    <location>
        <begin position="198"/>
        <end position="319"/>
    </location>
</feature>